<evidence type="ECO:0000256" key="3">
    <source>
        <dbReference type="ARBA" id="ARBA00023054"/>
    </source>
</evidence>
<evidence type="ECO:0000256" key="2">
    <source>
        <dbReference type="ARBA" id="ARBA00022840"/>
    </source>
</evidence>
<dbReference type="GO" id="GO:0016887">
    <property type="term" value="F:ATP hydrolysis activity"/>
    <property type="evidence" value="ECO:0007669"/>
    <property type="project" value="InterPro"/>
</dbReference>
<proteinExistence type="predicted"/>
<reference evidence="5 6" key="1">
    <citation type="journal article" date="2015" name="Nature">
        <title>rRNA introns, odd ribosomes, and small enigmatic genomes across a large radiation of phyla.</title>
        <authorList>
            <person name="Brown C.T."/>
            <person name="Hug L.A."/>
            <person name="Thomas B.C."/>
            <person name="Sharon I."/>
            <person name="Castelle C.J."/>
            <person name="Singh A."/>
            <person name="Wilkins M.J."/>
            <person name="Williams K.H."/>
            <person name="Banfield J.F."/>
        </authorList>
    </citation>
    <scope>NUCLEOTIDE SEQUENCE [LARGE SCALE GENOMIC DNA]</scope>
</reference>
<sequence>MSSENSPVAYGTVIATFEREQPKGLIPEVIETDISSALQRGGFGDFFLSITGEKVLRDAKRESLEEFHIGDVCRLKRPSLVSFEIVNAETIVIVGFTKEGNVISQLDGKGVINDSPSEHRKTFETLSSSSKDTKAKVQSGDAKVEMEKVTIAVVVFEGRVLEMVLPKDLEVTPGETVTLNMKTLNVVGRAVLQMAGDIALIRRVIDETTSEVEYRNTVKIVFNGRFGKELTKGDRVVLDASGVVVINNLGKDDDRFSLGVKLGIKWSDIGGLEEAKQQMIETVELPHRFPHLFGLYGQKRVKGILLFGPPGCGKTLLGKAVATALSDIYGGDKASEGFIYIKGPEVLEKFVGVAEANVRQIFDRARKHMATHGYPAVIFIDEAEALLSKRDSGVSSDVGRTVVPAFLNEMDGLEDSGAVVILATNRPDLLDSAVVRGERIDLKIKVTRPTPASTKEIFRLNFKHMRLAEGLIVEGLAELGSTEIFSAARILYEIRKRDTTVVNFTLKDILNGGMIANVVKVATALALRRDIAKMNAAGVKDDEAEKFVSGLTKEDLVSAIDIVQNQTRDLDFVDDLKEFVHDFQKEVVSVEKLRQGRG</sequence>
<dbReference type="GO" id="GO:0005524">
    <property type="term" value="F:ATP binding"/>
    <property type="evidence" value="ECO:0007669"/>
    <property type="project" value="UniProtKB-KW"/>
</dbReference>
<keyword evidence="2" id="KW-0067">ATP-binding</keyword>
<dbReference type="EMBL" id="LCDO01000003">
    <property type="protein sequence ID" value="KKS57091.1"/>
    <property type="molecule type" value="Genomic_DNA"/>
</dbReference>
<dbReference type="FunFam" id="3.40.50.300:FF:001025">
    <property type="entry name" value="ATPase family, AAA domain-containing 2B"/>
    <property type="match status" value="1"/>
</dbReference>
<keyword evidence="3" id="KW-0175">Coiled coil</keyword>
<dbReference type="AlphaFoldDB" id="A0A0G1CEW5"/>
<keyword evidence="1" id="KW-0547">Nucleotide-binding</keyword>
<dbReference type="PANTHER" id="PTHR23077">
    <property type="entry name" value="AAA-FAMILY ATPASE"/>
    <property type="match status" value="1"/>
</dbReference>
<dbReference type="SUPFAM" id="SSF52540">
    <property type="entry name" value="P-loop containing nucleoside triphosphate hydrolases"/>
    <property type="match status" value="1"/>
</dbReference>
<evidence type="ECO:0000313" key="6">
    <source>
        <dbReference type="Proteomes" id="UP000034837"/>
    </source>
</evidence>
<organism evidence="5 6">
    <name type="scientific">Candidatus Magasanikbacteria bacterium GW2011_GWA2_42_32</name>
    <dbReference type="NCBI Taxonomy" id="1619039"/>
    <lineage>
        <taxon>Bacteria</taxon>
        <taxon>Candidatus Magasanikiibacteriota</taxon>
    </lineage>
</organism>
<protein>
    <submittedName>
        <fullName evidence="5">ATPase AAA</fullName>
    </submittedName>
</protein>
<dbReference type="Pfam" id="PF00004">
    <property type="entry name" value="AAA"/>
    <property type="match status" value="1"/>
</dbReference>
<dbReference type="PANTHER" id="PTHR23077:SF144">
    <property type="entry name" value="PROTEASOME-ASSOCIATED ATPASE"/>
    <property type="match status" value="1"/>
</dbReference>
<dbReference type="SMART" id="SM00382">
    <property type="entry name" value="AAA"/>
    <property type="match status" value="1"/>
</dbReference>
<evidence type="ECO:0000313" key="5">
    <source>
        <dbReference type="EMBL" id="KKS57091.1"/>
    </source>
</evidence>
<comment type="caution">
    <text evidence="5">The sequence shown here is derived from an EMBL/GenBank/DDBJ whole genome shotgun (WGS) entry which is preliminary data.</text>
</comment>
<accession>A0A0G1CEW5</accession>
<dbReference type="Gene3D" id="1.10.8.60">
    <property type="match status" value="1"/>
</dbReference>
<dbReference type="PATRIC" id="fig|1619039.3.peg.453"/>
<dbReference type="Gene3D" id="3.40.50.300">
    <property type="entry name" value="P-loop containing nucleotide triphosphate hydrolases"/>
    <property type="match status" value="1"/>
</dbReference>
<dbReference type="InterPro" id="IPR003959">
    <property type="entry name" value="ATPase_AAA_core"/>
</dbReference>
<evidence type="ECO:0000256" key="1">
    <source>
        <dbReference type="ARBA" id="ARBA00022741"/>
    </source>
</evidence>
<evidence type="ECO:0000259" key="4">
    <source>
        <dbReference type="SMART" id="SM00382"/>
    </source>
</evidence>
<feature type="domain" description="AAA+ ATPase" evidence="4">
    <location>
        <begin position="300"/>
        <end position="450"/>
    </location>
</feature>
<dbReference type="InterPro" id="IPR050168">
    <property type="entry name" value="AAA_ATPase_domain"/>
</dbReference>
<dbReference type="InterPro" id="IPR027417">
    <property type="entry name" value="P-loop_NTPase"/>
</dbReference>
<name>A0A0G1CEW5_9BACT</name>
<dbReference type="InterPro" id="IPR003593">
    <property type="entry name" value="AAA+_ATPase"/>
</dbReference>
<dbReference type="Proteomes" id="UP000034837">
    <property type="component" value="Unassembled WGS sequence"/>
</dbReference>
<gene>
    <name evidence="5" type="ORF">UV20_C0003G0031</name>
</gene>